<organism evidence="2 3">
    <name type="scientific">Vitis rotundifolia</name>
    <name type="common">Muscadine grape</name>
    <dbReference type="NCBI Taxonomy" id="103349"/>
    <lineage>
        <taxon>Eukaryota</taxon>
        <taxon>Viridiplantae</taxon>
        <taxon>Streptophyta</taxon>
        <taxon>Embryophyta</taxon>
        <taxon>Tracheophyta</taxon>
        <taxon>Spermatophyta</taxon>
        <taxon>Magnoliopsida</taxon>
        <taxon>eudicotyledons</taxon>
        <taxon>Gunneridae</taxon>
        <taxon>Pentapetalae</taxon>
        <taxon>rosids</taxon>
        <taxon>Vitales</taxon>
        <taxon>Vitaceae</taxon>
        <taxon>Viteae</taxon>
        <taxon>Vitis</taxon>
    </lineage>
</organism>
<dbReference type="EMBL" id="JARBHA010000010">
    <property type="protein sequence ID" value="KAJ9689877.1"/>
    <property type="molecule type" value="Genomic_DNA"/>
</dbReference>
<feature type="compositionally biased region" description="Polar residues" evidence="1">
    <location>
        <begin position="66"/>
        <end position="76"/>
    </location>
</feature>
<name>A0AA38ZJQ6_VITRO</name>
<dbReference type="AlphaFoldDB" id="A0AA38ZJQ6"/>
<feature type="compositionally biased region" description="Low complexity" evidence="1">
    <location>
        <begin position="77"/>
        <end position="91"/>
    </location>
</feature>
<protein>
    <submittedName>
        <fullName evidence="2">Uncharacterized protein</fullName>
    </submittedName>
</protein>
<sequence length="162" mass="17639">MEGVGARLGRSSTRYGPATVFTGPVRKWKKKWVHVSPSSASNHHSQTNGNNNGNNGSHLLLYKWTPISQSSNNGTNADKSSAKDSAAATAAPEEPPRRKFKYIPIAVLEEQKREDAEKADDEAKPSDADLSAAEPTLKTNGFDEKPDINDVPMEENQVPCHN</sequence>
<reference evidence="2 3" key="1">
    <citation type="journal article" date="2023" name="BMC Biotechnol.">
        <title>Vitis rotundifolia cv Carlos genome sequencing.</title>
        <authorList>
            <person name="Huff M."/>
            <person name="Hulse-Kemp A."/>
            <person name="Scheffler B."/>
            <person name="Youngblood R."/>
            <person name="Simpson S."/>
            <person name="Babiker E."/>
            <person name="Staton M."/>
        </authorList>
    </citation>
    <scope>NUCLEOTIDE SEQUENCE [LARGE SCALE GENOMIC DNA]</scope>
    <source>
        <tissue evidence="2">Leaf</tissue>
    </source>
</reference>
<comment type="caution">
    <text evidence="2">The sequence shown here is derived from an EMBL/GenBank/DDBJ whole genome shotgun (WGS) entry which is preliminary data.</text>
</comment>
<dbReference type="PANTHER" id="PTHR34572:SF1">
    <property type="entry name" value="GOLGIN FAMILY A PROTEIN"/>
    <property type="match status" value="1"/>
</dbReference>
<feature type="compositionally biased region" description="Low complexity" evidence="1">
    <location>
        <begin position="41"/>
        <end position="61"/>
    </location>
</feature>
<keyword evidence="3" id="KW-1185">Reference proteome</keyword>
<evidence type="ECO:0000313" key="2">
    <source>
        <dbReference type="EMBL" id="KAJ9689877.1"/>
    </source>
</evidence>
<gene>
    <name evidence="2" type="ORF">PVL29_012508</name>
</gene>
<feature type="compositionally biased region" description="Basic and acidic residues" evidence="1">
    <location>
        <begin position="109"/>
        <end position="127"/>
    </location>
</feature>
<dbReference type="Proteomes" id="UP001168098">
    <property type="component" value="Unassembled WGS sequence"/>
</dbReference>
<evidence type="ECO:0000256" key="1">
    <source>
        <dbReference type="SAM" id="MobiDB-lite"/>
    </source>
</evidence>
<feature type="region of interest" description="Disordered" evidence="1">
    <location>
        <begin position="31"/>
        <end position="162"/>
    </location>
</feature>
<accession>A0AA38ZJQ6</accession>
<evidence type="ECO:0000313" key="3">
    <source>
        <dbReference type="Proteomes" id="UP001168098"/>
    </source>
</evidence>
<dbReference type="PANTHER" id="PTHR34572">
    <property type="entry name" value="GOLGIN FAMILY A PROTEIN"/>
    <property type="match status" value="1"/>
</dbReference>
<proteinExistence type="predicted"/>
<feature type="region of interest" description="Disordered" evidence="1">
    <location>
        <begin position="1"/>
        <end position="20"/>
    </location>
</feature>